<dbReference type="AlphaFoldDB" id="A0A6G1U1V6"/>
<comment type="caution">
    <text evidence="2">The sequence shown here is derived from an EMBL/GenBank/DDBJ whole genome shotgun (WGS) entry which is preliminary data.</text>
</comment>
<protein>
    <submittedName>
        <fullName evidence="2">Helix-turn-helix transcriptional regulator</fullName>
    </submittedName>
</protein>
<dbReference type="SMART" id="SM00530">
    <property type="entry name" value="HTH_XRE"/>
    <property type="match status" value="1"/>
</dbReference>
<gene>
    <name evidence="2" type="ORF">F7D73_11460</name>
</gene>
<evidence type="ECO:0000313" key="3">
    <source>
        <dbReference type="Proteomes" id="UP000480425"/>
    </source>
</evidence>
<evidence type="ECO:0000313" key="2">
    <source>
        <dbReference type="EMBL" id="MQN81554.1"/>
    </source>
</evidence>
<dbReference type="Proteomes" id="UP000480425">
    <property type="component" value="Unassembled WGS sequence"/>
</dbReference>
<name>A0A6G1U1V6_9BACT</name>
<dbReference type="CDD" id="cd00093">
    <property type="entry name" value="HTH_XRE"/>
    <property type="match status" value="1"/>
</dbReference>
<feature type="domain" description="HTH cro/C1-type" evidence="1">
    <location>
        <begin position="42"/>
        <end position="96"/>
    </location>
</feature>
<dbReference type="SUPFAM" id="SSF47413">
    <property type="entry name" value="lambda repressor-like DNA-binding domains"/>
    <property type="match status" value="1"/>
</dbReference>
<proteinExistence type="predicted"/>
<evidence type="ECO:0000259" key="1">
    <source>
        <dbReference type="PROSITE" id="PS50943"/>
    </source>
</evidence>
<dbReference type="EMBL" id="VZCB01000082">
    <property type="protein sequence ID" value="MQN81554.1"/>
    <property type="molecule type" value="Genomic_DNA"/>
</dbReference>
<dbReference type="InterPro" id="IPR001387">
    <property type="entry name" value="Cro/C1-type_HTH"/>
</dbReference>
<reference evidence="2 3" key="1">
    <citation type="submission" date="2019-09" db="EMBL/GenBank/DDBJ databases">
        <title>Distinct polysaccharide growth profiles of human intestinal Prevotella copri isolates.</title>
        <authorList>
            <person name="Fehlner-Peach H."/>
            <person name="Magnabosco C."/>
            <person name="Raghavan V."/>
            <person name="Scher J.U."/>
            <person name="Tett A."/>
            <person name="Cox L.M."/>
            <person name="Gottsegen C."/>
            <person name="Watters A."/>
            <person name="Wiltshire- Gordon J.D."/>
            <person name="Segata N."/>
            <person name="Bonneau R."/>
            <person name="Littman D.R."/>
        </authorList>
    </citation>
    <scope>NUCLEOTIDE SEQUENCE [LARGE SCALE GENOMIC DNA]</scope>
    <source>
        <strain evidence="3">iA622</strain>
    </source>
</reference>
<dbReference type="OrthoDB" id="1041855at2"/>
<sequence length="105" mass="11691">MFERPKFYTEDEALDKVLGKEGTPLRNQYESDMNAFLMGEAIKKARQSKNLTQEELGALIGVKKSQVSRIEKGNNITFATIAKVFRAMGISASFEMAGIGKVALW</sequence>
<dbReference type="GO" id="GO:0003677">
    <property type="term" value="F:DNA binding"/>
    <property type="evidence" value="ECO:0007669"/>
    <property type="project" value="InterPro"/>
</dbReference>
<organism evidence="2 3">
    <name type="scientific">Segatella copri</name>
    <dbReference type="NCBI Taxonomy" id="165179"/>
    <lineage>
        <taxon>Bacteria</taxon>
        <taxon>Pseudomonadati</taxon>
        <taxon>Bacteroidota</taxon>
        <taxon>Bacteroidia</taxon>
        <taxon>Bacteroidales</taxon>
        <taxon>Prevotellaceae</taxon>
        <taxon>Segatella</taxon>
    </lineage>
</organism>
<dbReference type="InterPro" id="IPR010982">
    <property type="entry name" value="Lambda_DNA-bd_dom_sf"/>
</dbReference>
<dbReference type="PROSITE" id="PS50943">
    <property type="entry name" value="HTH_CROC1"/>
    <property type="match status" value="1"/>
</dbReference>
<dbReference type="Pfam" id="PF01381">
    <property type="entry name" value="HTH_3"/>
    <property type="match status" value="1"/>
</dbReference>
<dbReference type="Gene3D" id="1.10.260.40">
    <property type="entry name" value="lambda repressor-like DNA-binding domains"/>
    <property type="match status" value="1"/>
</dbReference>
<accession>A0A6G1U1V6</accession>
<dbReference type="RefSeq" id="WP_118313522.1">
    <property type="nucleotide sequence ID" value="NZ_CP152352.1"/>
</dbReference>